<reference evidence="2" key="1">
    <citation type="submission" date="2014-09" db="EMBL/GenBank/DDBJ databases">
        <title>Genome sequence of the luminous mushroom Mycena chlorophos for searching fungal bioluminescence genes.</title>
        <authorList>
            <person name="Tanaka Y."/>
            <person name="Kasuga D."/>
            <person name="Oba Y."/>
            <person name="Hase S."/>
            <person name="Sato K."/>
            <person name="Oba Y."/>
            <person name="Sakakibara Y."/>
        </authorList>
    </citation>
    <scope>NUCLEOTIDE SEQUENCE</scope>
</reference>
<sequence>CDRLSSTNHEPQIKNLILKSPILTPSEHKQRDGSGRSYIAETPAASFHVHNMPVKAAFVPDDSTPDVQWSIAHLGDTVDTTEYLRVVDLLRREQAAYRRRAVTCNFKILRLRNTMRTVAEEYEDEVADLESQLREAQTKAAEVEA</sequence>
<keyword evidence="1" id="KW-0175">Coiled coil</keyword>
<evidence type="ECO:0000256" key="1">
    <source>
        <dbReference type="SAM" id="Coils"/>
    </source>
</evidence>
<gene>
    <name evidence="2" type="ORF">MCHLO_00075</name>
</gene>
<feature type="non-terminal residue" evidence="2">
    <location>
        <position position="1"/>
    </location>
</feature>
<organism evidence="2 3">
    <name type="scientific">Mycena chlorophos</name>
    <name type="common">Agaric fungus</name>
    <name type="synonym">Agaricus chlorophos</name>
    <dbReference type="NCBI Taxonomy" id="658473"/>
    <lineage>
        <taxon>Eukaryota</taxon>
        <taxon>Fungi</taxon>
        <taxon>Dikarya</taxon>
        <taxon>Basidiomycota</taxon>
        <taxon>Agaricomycotina</taxon>
        <taxon>Agaricomycetes</taxon>
        <taxon>Agaricomycetidae</taxon>
        <taxon>Agaricales</taxon>
        <taxon>Marasmiineae</taxon>
        <taxon>Mycenaceae</taxon>
        <taxon>Mycena</taxon>
    </lineage>
</organism>
<dbReference type="Proteomes" id="UP000815677">
    <property type="component" value="Unassembled WGS sequence"/>
</dbReference>
<evidence type="ECO:0000313" key="2">
    <source>
        <dbReference type="EMBL" id="GAT42360.1"/>
    </source>
</evidence>
<feature type="coiled-coil region" evidence="1">
    <location>
        <begin position="112"/>
        <end position="139"/>
    </location>
</feature>
<dbReference type="EMBL" id="DF837784">
    <property type="protein sequence ID" value="GAT42360.1"/>
    <property type="molecule type" value="Genomic_DNA"/>
</dbReference>
<keyword evidence="3" id="KW-1185">Reference proteome</keyword>
<evidence type="ECO:0000313" key="3">
    <source>
        <dbReference type="Proteomes" id="UP000815677"/>
    </source>
</evidence>
<proteinExistence type="predicted"/>
<protein>
    <submittedName>
        <fullName evidence="2">Uncharacterized protein</fullName>
    </submittedName>
</protein>
<name>A0ABQ0KV45_MYCCL</name>
<accession>A0ABQ0KV45</accession>